<name>A0A644YIL7_9ZZZZ</name>
<evidence type="ECO:0000313" key="1">
    <source>
        <dbReference type="EMBL" id="MPM27858.1"/>
    </source>
</evidence>
<reference evidence="1" key="1">
    <citation type="submission" date="2019-08" db="EMBL/GenBank/DDBJ databases">
        <authorList>
            <person name="Kucharzyk K."/>
            <person name="Murdoch R.W."/>
            <person name="Higgins S."/>
            <person name="Loffler F."/>
        </authorList>
    </citation>
    <scope>NUCLEOTIDE SEQUENCE</scope>
</reference>
<dbReference type="AlphaFoldDB" id="A0A644YIL7"/>
<comment type="caution">
    <text evidence="1">The sequence shown here is derived from an EMBL/GenBank/DDBJ whole genome shotgun (WGS) entry which is preliminary data.</text>
</comment>
<proteinExistence type="predicted"/>
<gene>
    <name evidence="1" type="ORF">SDC9_74373</name>
</gene>
<accession>A0A644YIL7</accession>
<organism evidence="1">
    <name type="scientific">bioreactor metagenome</name>
    <dbReference type="NCBI Taxonomy" id="1076179"/>
    <lineage>
        <taxon>unclassified sequences</taxon>
        <taxon>metagenomes</taxon>
        <taxon>ecological metagenomes</taxon>
    </lineage>
</organism>
<dbReference type="EMBL" id="VSSQ01005103">
    <property type="protein sequence ID" value="MPM27858.1"/>
    <property type="molecule type" value="Genomic_DNA"/>
</dbReference>
<protein>
    <submittedName>
        <fullName evidence="1">Uncharacterized protein</fullName>
    </submittedName>
</protein>
<sequence length="414" mass="47402">MNWNAWSLIALAAILPWNGIAEPQSIVDRNKVEQGLVICNEYSYVAVMNPSRNDGKFGARDFRIMPLTRSDQSRTLDENEAMFRFLLRADCQVFGMVGKNRRTLAGNGEWSLKPAGDSGVAMARTFGPENQGVAVTVDMVLDRRRSTLDWVVKFANRGEKDYIVDFLPTAYTLIQELRPLRLVLPRMVVRYQIGGKVEFWRNELTVLDNDYEKYWWRKAAEDVKPNYIQNLYLEKIEFNHPRILPPQSFGLVELRGNAALIFEFPEDVKMGTLELRWQKDIAQMTPMIETVLKPGENREIKFRTIMVRGLERYDNIEDGWVFAYLPTGDTLRMVSAPLAPTDRISVNLNLNDQRGTSLINQRSEMAAMNPFRPGVLAYRTTVPFVAGERYPVKMVLNLVKDNSRLLEVAGEVAP</sequence>